<dbReference type="Pfam" id="PF17917">
    <property type="entry name" value="RT_RNaseH"/>
    <property type="match status" value="1"/>
</dbReference>
<evidence type="ECO:0000313" key="10">
    <source>
        <dbReference type="EMBL" id="KAF9758210.1"/>
    </source>
</evidence>
<evidence type="ECO:0000256" key="4">
    <source>
        <dbReference type="ARBA" id="ARBA00022722"/>
    </source>
</evidence>
<keyword evidence="2" id="KW-0808">Transferase</keyword>
<reference evidence="10 11" key="1">
    <citation type="journal article" date="2020" name="Genome Biol. Evol.">
        <title>Comparative genomics of strictly vertically transmitted, feminizing microsporidia endosymbionts of amphipod crustaceans.</title>
        <authorList>
            <person name="Cormier A."/>
            <person name="Chebbi M.A."/>
            <person name="Giraud I."/>
            <person name="Wattier R."/>
            <person name="Teixeira M."/>
            <person name="Gilbert C."/>
            <person name="Rigaud T."/>
            <person name="Cordaux R."/>
        </authorList>
    </citation>
    <scope>NUCLEOTIDE SEQUENCE [LARGE SCALE GENOMIC DNA]</scope>
    <source>
        <strain evidence="10 11">Ou3-Ou53</strain>
    </source>
</reference>
<evidence type="ECO:0000256" key="8">
    <source>
        <dbReference type="ARBA" id="ARBA00022918"/>
    </source>
</evidence>
<evidence type="ECO:0000313" key="11">
    <source>
        <dbReference type="Proteomes" id="UP000740883"/>
    </source>
</evidence>
<dbReference type="AlphaFoldDB" id="A0A9P6GV39"/>
<sequence>MFFRKEIIVLGYRVNEEGIFPIADNLHEKIFDKEIRTKKQLQSLIGTLNWFRKYVPNLSQKINSITEKLKNKYDKNIYSLSENERECLESISKKVQKGKLSFPDYSKNFCLQCDASDIGMGSVLMQDGKIIGIYSRKFKNSEFNYTVVEKEFFGILTSLLYFENIIYGCYIEIYTDSNN</sequence>
<keyword evidence="3" id="KW-0548">Nucleotidyltransferase</keyword>
<keyword evidence="4" id="KW-0540">Nuclease</keyword>
<keyword evidence="7" id="KW-0378">Hydrolase</keyword>
<evidence type="ECO:0000256" key="6">
    <source>
        <dbReference type="ARBA" id="ARBA00022759"/>
    </source>
</evidence>
<evidence type="ECO:0000259" key="9">
    <source>
        <dbReference type="Pfam" id="PF17917"/>
    </source>
</evidence>
<dbReference type="InterPro" id="IPR051320">
    <property type="entry name" value="Viral_Replic_Matur_Polypro"/>
</dbReference>
<keyword evidence="5" id="KW-0064">Aspartyl protease</keyword>
<dbReference type="EMBL" id="SBJO01000704">
    <property type="protein sequence ID" value="KAF9758210.1"/>
    <property type="molecule type" value="Genomic_DNA"/>
</dbReference>
<accession>A0A9P6GV39</accession>
<dbReference type="InterPro" id="IPR043128">
    <property type="entry name" value="Rev_trsase/Diguanyl_cyclase"/>
</dbReference>
<proteinExistence type="predicted"/>
<dbReference type="OrthoDB" id="2194452at2759"/>
<dbReference type="GO" id="GO:0006508">
    <property type="term" value="P:proteolysis"/>
    <property type="evidence" value="ECO:0007669"/>
    <property type="project" value="UniProtKB-KW"/>
</dbReference>
<gene>
    <name evidence="10" type="primary">Tf2-9_10</name>
    <name evidence="10" type="ORF">NGRA_3239</name>
</gene>
<dbReference type="GO" id="GO:0004190">
    <property type="term" value="F:aspartic-type endopeptidase activity"/>
    <property type="evidence" value="ECO:0007669"/>
    <property type="project" value="UniProtKB-KW"/>
</dbReference>
<dbReference type="InterPro" id="IPR043502">
    <property type="entry name" value="DNA/RNA_pol_sf"/>
</dbReference>
<name>A0A9P6GV39_9MICR</name>
<dbReference type="Gene3D" id="3.30.70.270">
    <property type="match status" value="1"/>
</dbReference>
<dbReference type="PANTHER" id="PTHR33064">
    <property type="entry name" value="POL PROTEIN"/>
    <property type="match status" value="1"/>
</dbReference>
<evidence type="ECO:0000256" key="1">
    <source>
        <dbReference type="ARBA" id="ARBA00022670"/>
    </source>
</evidence>
<keyword evidence="8" id="KW-0695">RNA-directed DNA polymerase</keyword>
<organism evidence="10 11">
    <name type="scientific">Nosema granulosis</name>
    <dbReference type="NCBI Taxonomy" id="83296"/>
    <lineage>
        <taxon>Eukaryota</taxon>
        <taxon>Fungi</taxon>
        <taxon>Fungi incertae sedis</taxon>
        <taxon>Microsporidia</taxon>
        <taxon>Nosematidae</taxon>
        <taxon>Nosema</taxon>
    </lineage>
</organism>
<keyword evidence="6" id="KW-0255">Endonuclease</keyword>
<keyword evidence="11" id="KW-1185">Reference proteome</keyword>
<evidence type="ECO:0000256" key="7">
    <source>
        <dbReference type="ARBA" id="ARBA00022801"/>
    </source>
</evidence>
<protein>
    <submittedName>
        <fullName evidence="10">Transposon Tf2-9 polyprotein</fullName>
    </submittedName>
</protein>
<dbReference type="PANTHER" id="PTHR33064:SF37">
    <property type="entry name" value="RIBONUCLEASE H"/>
    <property type="match status" value="1"/>
</dbReference>
<dbReference type="SUPFAM" id="SSF56672">
    <property type="entry name" value="DNA/RNA polymerases"/>
    <property type="match status" value="1"/>
</dbReference>
<dbReference type="GO" id="GO:0003964">
    <property type="term" value="F:RNA-directed DNA polymerase activity"/>
    <property type="evidence" value="ECO:0007669"/>
    <property type="project" value="UniProtKB-KW"/>
</dbReference>
<evidence type="ECO:0000256" key="3">
    <source>
        <dbReference type="ARBA" id="ARBA00022695"/>
    </source>
</evidence>
<keyword evidence="1" id="KW-0645">Protease</keyword>
<evidence type="ECO:0000256" key="2">
    <source>
        <dbReference type="ARBA" id="ARBA00022679"/>
    </source>
</evidence>
<comment type="caution">
    <text evidence="10">The sequence shown here is derived from an EMBL/GenBank/DDBJ whole genome shotgun (WGS) entry which is preliminary data.</text>
</comment>
<dbReference type="InterPro" id="IPR041373">
    <property type="entry name" value="RT_RNaseH"/>
</dbReference>
<feature type="domain" description="Reverse transcriptase RNase H-like" evidence="9">
    <location>
        <begin position="104"/>
        <end position="178"/>
    </location>
</feature>
<dbReference type="Proteomes" id="UP000740883">
    <property type="component" value="Unassembled WGS sequence"/>
</dbReference>
<dbReference type="GO" id="GO:0004519">
    <property type="term" value="F:endonuclease activity"/>
    <property type="evidence" value="ECO:0007669"/>
    <property type="project" value="UniProtKB-KW"/>
</dbReference>
<evidence type="ECO:0000256" key="5">
    <source>
        <dbReference type="ARBA" id="ARBA00022750"/>
    </source>
</evidence>